<feature type="non-terminal residue" evidence="3">
    <location>
        <position position="206"/>
    </location>
</feature>
<gene>
    <name evidence="3" type="ORF">BG015_000771</name>
</gene>
<accession>A0A9P5V7D7</accession>
<keyword evidence="2" id="KW-0472">Membrane</keyword>
<keyword evidence="4" id="KW-1185">Reference proteome</keyword>
<dbReference type="InterPro" id="IPR046368">
    <property type="entry name" value="Tag1"/>
</dbReference>
<name>A0A9P5V7D7_9FUNG</name>
<dbReference type="Proteomes" id="UP000748756">
    <property type="component" value="Unassembled WGS sequence"/>
</dbReference>
<dbReference type="GO" id="GO:0000329">
    <property type="term" value="C:fungal-type vacuole membrane"/>
    <property type="evidence" value="ECO:0007669"/>
    <property type="project" value="InterPro"/>
</dbReference>
<dbReference type="AlphaFoldDB" id="A0A9P5V7D7"/>
<dbReference type="PANTHER" id="PTHR35895:SF1">
    <property type="entry name" value="LIPID-BINDING SERUM GLYCOPROTEIN C-TERMINAL DOMAIN-CONTAINING PROTEIN"/>
    <property type="match status" value="1"/>
</dbReference>
<proteinExistence type="predicted"/>
<evidence type="ECO:0000313" key="3">
    <source>
        <dbReference type="EMBL" id="KAF9142529.1"/>
    </source>
</evidence>
<feature type="transmembrane region" description="Helical" evidence="2">
    <location>
        <begin position="82"/>
        <end position="106"/>
    </location>
</feature>
<evidence type="ECO:0000256" key="1">
    <source>
        <dbReference type="SAM" id="MobiDB-lite"/>
    </source>
</evidence>
<dbReference type="PANTHER" id="PTHR35895">
    <property type="entry name" value="CHROMOSOME 16, WHOLE GENOME SHOTGUN SEQUENCE"/>
    <property type="match status" value="1"/>
</dbReference>
<protein>
    <submittedName>
        <fullName evidence="3">Uncharacterized protein</fullName>
    </submittedName>
</protein>
<comment type="caution">
    <text evidence="3">The sequence shown here is derived from an EMBL/GenBank/DDBJ whole genome shotgun (WGS) entry which is preliminary data.</text>
</comment>
<evidence type="ECO:0000313" key="4">
    <source>
        <dbReference type="Proteomes" id="UP000748756"/>
    </source>
</evidence>
<feature type="compositionally biased region" description="Acidic residues" evidence="1">
    <location>
        <begin position="22"/>
        <end position="31"/>
    </location>
</feature>
<dbReference type="EMBL" id="JAAAUQ010001129">
    <property type="protein sequence ID" value="KAF9142529.1"/>
    <property type="molecule type" value="Genomic_DNA"/>
</dbReference>
<feature type="compositionally biased region" description="Basic and acidic residues" evidence="1">
    <location>
        <begin position="7"/>
        <end position="21"/>
    </location>
</feature>
<evidence type="ECO:0000256" key="2">
    <source>
        <dbReference type="SAM" id="Phobius"/>
    </source>
</evidence>
<reference evidence="3" key="1">
    <citation type="journal article" date="2020" name="Fungal Divers.">
        <title>Resolving the Mortierellaceae phylogeny through synthesis of multi-gene phylogenetics and phylogenomics.</title>
        <authorList>
            <person name="Vandepol N."/>
            <person name="Liber J."/>
            <person name="Desiro A."/>
            <person name="Na H."/>
            <person name="Kennedy M."/>
            <person name="Barry K."/>
            <person name="Grigoriev I.V."/>
            <person name="Miller A.N."/>
            <person name="O'Donnell K."/>
            <person name="Stajich J.E."/>
            <person name="Bonito G."/>
        </authorList>
    </citation>
    <scope>NUCLEOTIDE SEQUENCE</scope>
    <source>
        <strain evidence="3">NRRL 6426</strain>
    </source>
</reference>
<organism evidence="3 4">
    <name type="scientific">Linnemannia schmuckeri</name>
    <dbReference type="NCBI Taxonomy" id="64567"/>
    <lineage>
        <taxon>Eukaryota</taxon>
        <taxon>Fungi</taxon>
        <taxon>Fungi incertae sedis</taxon>
        <taxon>Mucoromycota</taxon>
        <taxon>Mortierellomycotina</taxon>
        <taxon>Mortierellomycetes</taxon>
        <taxon>Mortierellales</taxon>
        <taxon>Mortierellaceae</taxon>
        <taxon>Linnemannia</taxon>
    </lineage>
</organism>
<feature type="region of interest" description="Disordered" evidence="1">
    <location>
        <begin position="1"/>
        <end position="52"/>
    </location>
</feature>
<keyword evidence="2" id="KW-0812">Transmembrane</keyword>
<dbReference type="OrthoDB" id="2439075at2759"/>
<keyword evidence="2" id="KW-1133">Transmembrane helix</keyword>
<sequence length="206" mass="23497">MTASTESMREKLRPSRTRSEDLPYDEDETEYLDVTGPSSTTHRHTKEMTTRHEEEFEEHESFHEYLTTQKPYKKPIYRRKRYVISCLVGTIIFLAIFIPLFLKFALKPIAQLMMNSASMTVVQLNMTEPQETQMTVSVLASVGGIPKIFSATMEFTEKVEVSWEGYLIGSMTLGTVHVSKGKGDILQSTTFQIVNTTAFSQFAKVM</sequence>